<gene>
    <name evidence="2" type="ORF">MAR_023761</name>
</gene>
<feature type="region of interest" description="Disordered" evidence="1">
    <location>
        <begin position="1"/>
        <end position="62"/>
    </location>
</feature>
<evidence type="ECO:0000313" key="3">
    <source>
        <dbReference type="Proteomes" id="UP001164746"/>
    </source>
</evidence>
<name>A0ABY7DTG2_MYAAR</name>
<reference evidence="2" key="1">
    <citation type="submission" date="2022-11" db="EMBL/GenBank/DDBJ databases">
        <title>Centuries of genome instability and evolution in soft-shell clam transmissible cancer (bioRxiv).</title>
        <authorList>
            <person name="Hart S.F.M."/>
            <person name="Yonemitsu M.A."/>
            <person name="Giersch R.M."/>
            <person name="Beal B.F."/>
            <person name="Arriagada G."/>
            <person name="Davis B.W."/>
            <person name="Ostrander E.A."/>
            <person name="Goff S.P."/>
            <person name="Metzger M.J."/>
        </authorList>
    </citation>
    <scope>NUCLEOTIDE SEQUENCE</scope>
    <source>
        <strain evidence="2">MELC-2E11</strain>
        <tissue evidence="2">Siphon/mantle</tissue>
    </source>
</reference>
<evidence type="ECO:0000256" key="1">
    <source>
        <dbReference type="SAM" id="MobiDB-lite"/>
    </source>
</evidence>
<accession>A0ABY7DTG2</accession>
<organism evidence="2 3">
    <name type="scientific">Mya arenaria</name>
    <name type="common">Soft-shell clam</name>
    <dbReference type="NCBI Taxonomy" id="6604"/>
    <lineage>
        <taxon>Eukaryota</taxon>
        <taxon>Metazoa</taxon>
        <taxon>Spiralia</taxon>
        <taxon>Lophotrochozoa</taxon>
        <taxon>Mollusca</taxon>
        <taxon>Bivalvia</taxon>
        <taxon>Autobranchia</taxon>
        <taxon>Heteroconchia</taxon>
        <taxon>Euheterodonta</taxon>
        <taxon>Imparidentia</taxon>
        <taxon>Neoheterodontei</taxon>
        <taxon>Myida</taxon>
        <taxon>Myoidea</taxon>
        <taxon>Myidae</taxon>
        <taxon>Mya</taxon>
    </lineage>
</organism>
<sequence length="62" mass="6890">MAVFSKGIALAGENLKSRRSRSPVRSRSVSPGPRSRSRSRSVSPTRRSRSPSPRRAVWLKKA</sequence>
<evidence type="ECO:0000313" key="2">
    <source>
        <dbReference type="EMBL" id="WAQ99388.1"/>
    </source>
</evidence>
<proteinExistence type="predicted"/>
<dbReference type="EMBL" id="CP111014">
    <property type="protein sequence ID" value="WAQ99388.1"/>
    <property type="molecule type" value="Genomic_DNA"/>
</dbReference>
<dbReference type="Proteomes" id="UP001164746">
    <property type="component" value="Chromosome 3"/>
</dbReference>
<feature type="compositionally biased region" description="Low complexity" evidence="1">
    <location>
        <begin position="25"/>
        <end position="55"/>
    </location>
</feature>
<protein>
    <submittedName>
        <fullName evidence="2">Uncharacterized protein</fullName>
    </submittedName>
</protein>
<keyword evidence="3" id="KW-1185">Reference proteome</keyword>